<organism evidence="2 3">
    <name type="scientific">Brassica cretica</name>
    <name type="common">Mustard</name>
    <dbReference type="NCBI Taxonomy" id="69181"/>
    <lineage>
        <taxon>Eukaryota</taxon>
        <taxon>Viridiplantae</taxon>
        <taxon>Streptophyta</taxon>
        <taxon>Embryophyta</taxon>
        <taxon>Tracheophyta</taxon>
        <taxon>Spermatophyta</taxon>
        <taxon>Magnoliopsida</taxon>
        <taxon>eudicotyledons</taxon>
        <taxon>Gunneridae</taxon>
        <taxon>Pentapetalae</taxon>
        <taxon>rosids</taxon>
        <taxon>malvids</taxon>
        <taxon>Brassicales</taxon>
        <taxon>Brassicaceae</taxon>
        <taxon>Brassiceae</taxon>
        <taxon>Brassica</taxon>
    </lineage>
</organism>
<evidence type="ECO:0000313" key="3">
    <source>
        <dbReference type="Proteomes" id="UP000266723"/>
    </source>
</evidence>
<proteinExistence type="predicted"/>
<accession>A0ABQ7F6V7</accession>
<evidence type="ECO:0000256" key="1">
    <source>
        <dbReference type="SAM" id="MobiDB-lite"/>
    </source>
</evidence>
<dbReference type="Proteomes" id="UP000266723">
    <property type="component" value="Unassembled WGS sequence"/>
</dbReference>
<name>A0ABQ7F6V7_BRACR</name>
<protein>
    <recommendedName>
        <fullName evidence="4">LsmAD domain-containing protein</fullName>
    </recommendedName>
</protein>
<feature type="region of interest" description="Disordered" evidence="1">
    <location>
        <begin position="90"/>
        <end position="117"/>
    </location>
</feature>
<evidence type="ECO:0000313" key="2">
    <source>
        <dbReference type="EMBL" id="KAF3611058.1"/>
    </source>
</evidence>
<evidence type="ECO:0008006" key="4">
    <source>
        <dbReference type="Google" id="ProtNLM"/>
    </source>
</evidence>
<keyword evidence="3" id="KW-1185">Reference proteome</keyword>
<reference evidence="2 3" key="1">
    <citation type="journal article" date="2020" name="BMC Genomics">
        <title>Intraspecific diversification of the crop wild relative Brassica cretica Lam. using demographic model selection.</title>
        <authorList>
            <person name="Kioukis A."/>
            <person name="Michalopoulou V.A."/>
            <person name="Briers L."/>
            <person name="Pirintsos S."/>
            <person name="Studholme D.J."/>
            <person name="Pavlidis P."/>
            <person name="Sarris P.F."/>
        </authorList>
    </citation>
    <scope>NUCLEOTIDE SEQUENCE [LARGE SCALE GENOMIC DNA]</scope>
    <source>
        <strain evidence="3">cv. PFS-1207/04</strain>
    </source>
</reference>
<gene>
    <name evidence="2" type="ORF">DY000_02049540</name>
</gene>
<sequence length="117" mass="13693">MIQESLQLATVERNTRPITRHDWENDYYNPAIAAYTRQNLQNEEYAEDYEEKRVTEYKAILDEENTLLHHSSGKRNAPLIDITSSLSIDTQPHQRNRKRASTDIADYPSIDTEVDRV</sequence>
<comment type="caution">
    <text evidence="2">The sequence shown here is derived from an EMBL/GenBank/DDBJ whole genome shotgun (WGS) entry which is preliminary data.</text>
</comment>
<dbReference type="EMBL" id="QGKV02000297">
    <property type="protein sequence ID" value="KAF3611058.1"/>
    <property type="molecule type" value="Genomic_DNA"/>
</dbReference>